<dbReference type="EMBL" id="AOMD01000004">
    <property type="protein sequence ID" value="EMA47552.1"/>
    <property type="molecule type" value="Genomic_DNA"/>
</dbReference>
<sequence>MTSTPNTAVVASPSWRVAIGLIAATVGYLVVLLGVGLSAWGGIDAVYRVPVLAIPVAGLVLAVAGGVLIQRERSAD</sequence>
<evidence type="ECO:0000313" key="2">
    <source>
        <dbReference type="EMBL" id="EMA47552.1"/>
    </source>
</evidence>
<reference evidence="2 3" key="1">
    <citation type="journal article" date="2014" name="PLoS Genet.">
        <title>Phylogenetically driven sequencing of extremely halophilic archaea reveals strategies for static and dynamic osmo-response.</title>
        <authorList>
            <person name="Becker E.A."/>
            <person name="Seitzer P.M."/>
            <person name="Tritt A."/>
            <person name="Larsen D."/>
            <person name="Krusor M."/>
            <person name="Yao A.I."/>
            <person name="Wu D."/>
            <person name="Madern D."/>
            <person name="Eisen J.A."/>
            <person name="Darling A.E."/>
            <person name="Facciotti M.T."/>
        </authorList>
    </citation>
    <scope>NUCLEOTIDE SEQUENCE [LARGE SCALE GENOMIC DNA]</scope>
    <source>
        <strain evidence="2 3">DSM 5350</strain>
    </source>
</reference>
<feature type="transmembrane region" description="Helical" evidence="1">
    <location>
        <begin position="49"/>
        <end position="69"/>
    </location>
</feature>
<dbReference type="InParanoid" id="M0MPC7"/>
<dbReference type="AlphaFoldDB" id="M0MPC7"/>
<dbReference type="PATRIC" id="fig|1227455.4.peg.260"/>
<proteinExistence type="predicted"/>
<evidence type="ECO:0000313" key="3">
    <source>
        <dbReference type="Proteomes" id="UP000011669"/>
    </source>
</evidence>
<keyword evidence="1" id="KW-1133">Transmembrane helix</keyword>
<dbReference type="Proteomes" id="UP000011669">
    <property type="component" value="Unassembled WGS sequence"/>
</dbReference>
<dbReference type="RefSeq" id="WP_006076057.1">
    <property type="nucleotide sequence ID" value="NZ_AOMD01000004.1"/>
</dbReference>
<keyword evidence="1" id="KW-0812">Transmembrane</keyword>
<keyword evidence="1" id="KW-0472">Membrane</keyword>
<gene>
    <name evidence="2" type="ORF">C449_01261</name>
</gene>
<name>M0MPC7_9EURY</name>
<comment type="caution">
    <text evidence="2">The sequence shown here is derived from an EMBL/GenBank/DDBJ whole genome shotgun (WGS) entry which is preliminary data.</text>
</comment>
<feature type="transmembrane region" description="Helical" evidence="1">
    <location>
        <begin position="21"/>
        <end position="43"/>
    </location>
</feature>
<keyword evidence="3" id="KW-1185">Reference proteome</keyword>
<protein>
    <submittedName>
        <fullName evidence="2">Uncharacterized protein</fullName>
    </submittedName>
</protein>
<organism evidence="2 3">
    <name type="scientific">Halococcus saccharolyticus DSM 5350</name>
    <dbReference type="NCBI Taxonomy" id="1227455"/>
    <lineage>
        <taxon>Archaea</taxon>
        <taxon>Methanobacteriati</taxon>
        <taxon>Methanobacteriota</taxon>
        <taxon>Stenosarchaea group</taxon>
        <taxon>Halobacteria</taxon>
        <taxon>Halobacteriales</taxon>
        <taxon>Halococcaceae</taxon>
        <taxon>Halococcus</taxon>
    </lineage>
</organism>
<accession>M0MPC7</accession>
<evidence type="ECO:0000256" key="1">
    <source>
        <dbReference type="SAM" id="Phobius"/>
    </source>
</evidence>